<evidence type="ECO:0000256" key="1">
    <source>
        <dbReference type="SAM" id="Phobius"/>
    </source>
</evidence>
<dbReference type="EMBL" id="CAADFC020000016">
    <property type="protein sequence ID" value="VIO73130.1"/>
    <property type="molecule type" value="Genomic_DNA"/>
</dbReference>
<evidence type="ECO:0000313" key="3">
    <source>
        <dbReference type="Proteomes" id="UP000328092"/>
    </source>
</evidence>
<sequence length="68" mass="6928">MRLPLSILTGVGFIGGTILKKGDLVTGVTTAGTLWLITVIGLYLGAASLCWAASQPSLGLSPSRPQMG</sequence>
<evidence type="ECO:0000313" key="2">
    <source>
        <dbReference type="EMBL" id="VIO73130.1"/>
    </source>
</evidence>
<keyword evidence="1" id="KW-0472">Membrane</keyword>
<evidence type="ECO:0008006" key="4">
    <source>
        <dbReference type="Google" id="ProtNLM"/>
    </source>
</evidence>
<reference evidence="2" key="1">
    <citation type="submission" date="2019-02" db="EMBL/GenBank/DDBJ databases">
        <authorList>
            <person name="Pothier F.J."/>
        </authorList>
    </citation>
    <scope>NUCLEOTIDE SEQUENCE</scope>
    <source>
        <strain evidence="2">CI-1B</strain>
    </source>
</reference>
<organism evidence="2 3">
    <name type="scientific">Bradyrhizobium ivorense</name>
    <dbReference type="NCBI Taxonomy" id="2511166"/>
    <lineage>
        <taxon>Bacteria</taxon>
        <taxon>Pseudomonadati</taxon>
        <taxon>Pseudomonadota</taxon>
        <taxon>Alphaproteobacteria</taxon>
        <taxon>Hyphomicrobiales</taxon>
        <taxon>Nitrobacteraceae</taxon>
        <taxon>Bradyrhizobium</taxon>
    </lineage>
</organism>
<gene>
    <name evidence="2" type="ORF">CI1B_47340</name>
</gene>
<keyword evidence="3" id="KW-1185">Reference proteome</keyword>
<accession>A0A508TF97</accession>
<dbReference type="AlphaFoldDB" id="A0A508TF97"/>
<dbReference type="Proteomes" id="UP000328092">
    <property type="component" value="Unassembled WGS sequence"/>
</dbReference>
<comment type="caution">
    <text evidence="2">The sequence shown here is derived from an EMBL/GenBank/DDBJ whole genome shotgun (WGS) entry which is preliminary data.</text>
</comment>
<protein>
    <recommendedName>
        <fullName evidence="4">Protein MgtC</fullName>
    </recommendedName>
</protein>
<keyword evidence="1" id="KW-1133">Transmembrane helix</keyword>
<proteinExistence type="predicted"/>
<name>A0A508TF97_9BRAD</name>
<feature type="transmembrane region" description="Helical" evidence="1">
    <location>
        <begin position="35"/>
        <end position="54"/>
    </location>
</feature>
<keyword evidence="1" id="KW-0812">Transmembrane</keyword>